<evidence type="ECO:0000313" key="3">
    <source>
        <dbReference type="EMBL" id="CAD2154088.1"/>
    </source>
</evidence>
<feature type="region of interest" description="Disordered" evidence="1">
    <location>
        <begin position="66"/>
        <end position="86"/>
    </location>
</feature>
<name>A0A6V7UCV6_MELEN</name>
<feature type="signal peptide" evidence="2">
    <location>
        <begin position="1"/>
        <end position="25"/>
    </location>
</feature>
<sequence length="229" mass="26872">MINPKFLGILILFLLILNYIKNVDGGQMMFKGFSKTNEKPEEIKNQEINENNELENNEKLKKSVLKNKEKANNDKVASTSDVIDKKGKKPIKYEEHDFKQITKNKTKKIAKNEKIKVDNKLKLEESSKSNEQSENEKLIFHETKSAREYNPQHLQSNTQPDFKQYDPFNHPFGFDKILDRTNTNNNPQFNDQNFPPFHQVDSSFYSAEFGQLINSLLEERDKKFRNKLV</sequence>
<gene>
    <name evidence="3" type="ORF">MENT_LOCUS11363</name>
</gene>
<proteinExistence type="predicted"/>
<evidence type="ECO:0000256" key="1">
    <source>
        <dbReference type="SAM" id="MobiDB-lite"/>
    </source>
</evidence>
<keyword evidence="2" id="KW-0732">Signal</keyword>
<comment type="caution">
    <text evidence="3">The sequence shown here is derived from an EMBL/GenBank/DDBJ whole genome shotgun (WGS) entry which is preliminary data.</text>
</comment>
<evidence type="ECO:0000313" key="4">
    <source>
        <dbReference type="Proteomes" id="UP000580250"/>
    </source>
</evidence>
<accession>A0A6V7UCV6</accession>
<dbReference type="Proteomes" id="UP000580250">
    <property type="component" value="Unassembled WGS sequence"/>
</dbReference>
<evidence type="ECO:0000256" key="2">
    <source>
        <dbReference type="SAM" id="SignalP"/>
    </source>
</evidence>
<feature type="chain" id="PRO_5028394666" evidence="2">
    <location>
        <begin position="26"/>
        <end position="229"/>
    </location>
</feature>
<reference evidence="3 4" key="1">
    <citation type="submission" date="2020-08" db="EMBL/GenBank/DDBJ databases">
        <authorList>
            <person name="Koutsovoulos G."/>
            <person name="Danchin GJ E."/>
        </authorList>
    </citation>
    <scope>NUCLEOTIDE SEQUENCE [LARGE SCALE GENOMIC DNA]</scope>
</reference>
<protein>
    <submittedName>
        <fullName evidence="3">Uncharacterized protein</fullName>
    </submittedName>
</protein>
<dbReference type="AlphaFoldDB" id="A0A6V7UCV6"/>
<organism evidence="3 4">
    <name type="scientific">Meloidogyne enterolobii</name>
    <name type="common">Root-knot nematode worm</name>
    <name type="synonym">Meloidogyne mayaguensis</name>
    <dbReference type="NCBI Taxonomy" id="390850"/>
    <lineage>
        <taxon>Eukaryota</taxon>
        <taxon>Metazoa</taxon>
        <taxon>Ecdysozoa</taxon>
        <taxon>Nematoda</taxon>
        <taxon>Chromadorea</taxon>
        <taxon>Rhabditida</taxon>
        <taxon>Tylenchina</taxon>
        <taxon>Tylenchomorpha</taxon>
        <taxon>Tylenchoidea</taxon>
        <taxon>Meloidogynidae</taxon>
        <taxon>Meloidogyninae</taxon>
        <taxon>Meloidogyne</taxon>
    </lineage>
</organism>
<dbReference type="EMBL" id="CAJEWN010000055">
    <property type="protein sequence ID" value="CAD2154088.1"/>
    <property type="molecule type" value="Genomic_DNA"/>
</dbReference>